<reference evidence="1 2" key="1">
    <citation type="submission" date="2014-04" db="EMBL/GenBank/DDBJ databases">
        <authorList>
            <consortium name="DOE Joint Genome Institute"/>
            <person name="Kuo A."/>
            <person name="Kohler A."/>
            <person name="Nagy L.G."/>
            <person name="Floudas D."/>
            <person name="Copeland A."/>
            <person name="Barry K.W."/>
            <person name="Cichocki N."/>
            <person name="Veneault-Fourrey C."/>
            <person name="LaButti K."/>
            <person name="Lindquist E.A."/>
            <person name="Lipzen A."/>
            <person name="Lundell T."/>
            <person name="Morin E."/>
            <person name="Murat C."/>
            <person name="Sun H."/>
            <person name="Tunlid A."/>
            <person name="Henrissat B."/>
            <person name="Grigoriev I.V."/>
            <person name="Hibbett D.S."/>
            <person name="Martin F."/>
            <person name="Nordberg H.P."/>
            <person name="Cantor M.N."/>
            <person name="Hua S.X."/>
        </authorList>
    </citation>
    <scope>NUCLEOTIDE SEQUENCE [LARGE SCALE GENOMIC DNA]</scope>
    <source>
        <strain evidence="1 2">LaAM-08-1</strain>
    </source>
</reference>
<proteinExistence type="predicted"/>
<organism evidence="1 2">
    <name type="scientific">Laccaria amethystina LaAM-08-1</name>
    <dbReference type="NCBI Taxonomy" id="1095629"/>
    <lineage>
        <taxon>Eukaryota</taxon>
        <taxon>Fungi</taxon>
        <taxon>Dikarya</taxon>
        <taxon>Basidiomycota</taxon>
        <taxon>Agaricomycotina</taxon>
        <taxon>Agaricomycetes</taxon>
        <taxon>Agaricomycetidae</taxon>
        <taxon>Agaricales</taxon>
        <taxon>Agaricineae</taxon>
        <taxon>Hydnangiaceae</taxon>
        <taxon>Laccaria</taxon>
    </lineage>
</organism>
<dbReference type="HOGENOM" id="CLU_2050051_0_0_1"/>
<dbReference type="OrthoDB" id="1046782at2759"/>
<dbReference type="Proteomes" id="UP000054477">
    <property type="component" value="Unassembled WGS sequence"/>
</dbReference>
<dbReference type="EMBL" id="KN839326">
    <property type="protein sequence ID" value="KIJ89996.1"/>
    <property type="molecule type" value="Genomic_DNA"/>
</dbReference>
<accession>A0A0C9WXD2</accession>
<dbReference type="AlphaFoldDB" id="A0A0C9WXD2"/>
<keyword evidence="2" id="KW-1185">Reference proteome</keyword>
<gene>
    <name evidence="1" type="ORF">K443DRAFT_117253</name>
</gene>
<evidence type="ECO:0000313" key="2">
    <source>
        <dbReference type="Proteomes" id="UP000054477"/>
    </source>
</evidence>
<name>A0A0C9WXD2_9AGAR</name>
<sequence length="120" mass="13210">MGTRSLYLSLPPSLPSSYIANLVYLPIRELPSNNTSLSHPVHGPASLLPHFLFLLCNNSPPGSIPSADIFQCQERSFLQSFNDGICVFDLRFAYNPGNDTIGFYCRKPFPPAPYSGLTCV</sequence>
<evidence type="ECO:0000313" key="1">
    <source>
        <dbReference type="EMBL" id="KIJ89996.1"/>
    </source>
</evidence>
<reference evidence="2" key="2">
    <citation type="submission" date="2015-01" db="EMBL/GenBank/DDBJ databases">
        <title>Evolutionary Origins and Diversification of the Mycorrhizal Mutualists.</title>
        <authorList>
            <consortium name="DOE Joint Genome Institute"/>
            <consortium name="Mycorrhizal Genomics Consortium"/>
            <person name="Kohler A."/>
            <person name="Kuo A."/>
            <person name="Nagy L.G."/>
            <person name="Floudas D."/>
            <person name="Copeland A."/>
            <person name="Barry K.W."/>
            <person name="Cichocki N."/>
            <person name="Veneault-Fourrey C."/>
            <person name="LaButti K."/>
            <person name="Lindquist E.A."/>
            <person name="Lipzen A."/>
            <person name="Lundell T."/>
            <person name="Morin E."/>
            <person name="Murat C."/>
            <person name="Riley R."/>
            <person name="Ohm R."/>
            <person name="Sun H."/>
            <person name="Tunlid A."/>
            <person name="Henrissat B."/>
            <person name="Grigoriev I.V."/>
            <person name="Hibbett D.S."/>
            <person name="Martin F."/>
        </authorList>
    </citation>
    <scope>NUCLEOTIDE SEQUENCE [LARGE SCALE GENOMIC DNA]</scope>
    <source>
        <strain evidence="2">LaAM-08-1</strain>
    </source>
</reference>
<protein>
    <submittedName>
        <fullName evidence="1">Uncharacterized protein</fullName>
    </submittedName>
</protein>